<evidence type="ECO:0000256" key="3">
    <source>
        <dbReference type="ARBA" id="ARBA00022729"/>
    </source>
</evidence>
<proteinExistence type="inferred from homology"/>
<reference evidence="5 6" key="1">
    <citation type="journal article" date="2024" name="IMA Fungus">
        <title>IMA Genome - F19 : A genome assembly and annotation guide to empower mycologists, including annotated draft genome sequences of Ceratocystis pirilliformis, Diaporthe australafricana, Fusarium ophioides, Paecilomyces lecythidis, and Sporothrix stenoceras.</title>
        <authorList>
            <person name="Aylward J."/>
            <person name="Wilson A.M."/>
            <person name="Visagie C.M."/>
            <person name="Spraker J."/>
            <person name="Barnes I."/>
            <person name="Buitendag C."/>
            <person name="Ceriani C."/>
            <person name="Del Mar Angel L."/>
            <person name="du Plessis D."/>
            <person name="Fuchs T."/>
            <person name="Gasser K."/>
            <person name="Kramer D."/>
            <person name="Li W."/>
            <person name="Munsamy K."/>
            <person name="Piso A."/>
            <person name="Price J.L."/>
            <person name="Sonnekus B."/>
            <person name="Thomas C."/>
            <person name="van der Nest A."/>
            <person name="van Dijk A."/>
            <person name="van Heerden A."/>
            <person name="van Vuuren N."/>
            <person name="Yilmaz N."/>
            <person name="Duong T.A."/>
            <person name="van der Merwe N.A."/>
            <person name="Wingfield M.J."/>
            <person name="Wingfield B.D."/>
        </authorList>
    </citation>
    <scope>NUCLEOTIDE SEQUENCE [LARGE SCALE GENOMIC DNA]</scope>
    <source>
        <strain evidence="5 6">CMW 5346</strain>
    </source>
</reference>
<comment type="similarity">
    <text evidence="2">Belongs to the bacterial solute-binding protein SsuA/TauA family.</text>
</comment>
<accession>A0ABR3ZPL8</accession>
<dbReference type="Gene3D" id="3.40.190.10">
    <property type="entry name" value="Periplasmic binding protein-like II"/>
    <property type="match status" value="2"/>
</dbReference>
<dbReference type="Proteomes" id="UP001583186">
    <property type="component" value="Unassembled WGS sequence"/>
</dbReference>
<evidence type="ECO:0000256" key="1">
    <source>
        <dbReference type="ARBA" id="ARBA00004418"/>
    </source>
</evidence>
<evidence type="ECO:0000256" key="2">
    <source>
        <dbReference type="ARBA" id="ARBA00010742"/>
    </source>
</evidence>
<sequence length="317" mass="34512">MFSPVCYLSESDIIMTSSTTPLRVGYVPEHFSTPIHYAKTHFGLDAVVVPYPSGTGHMITALRAGDIDVGIGLTEGWVAGLGKEEPGQGGYQIVGTYVETPLCWAISSGFDRTDIQSVADLKGGKIGVSRIGSGSFVMGFVLADQQGWLTAADPADNKPFSETVILNTFENLRKAVNSGAADFFMWEHFTSKRYYDNQEIKRVGEIYTPWSSWKIVASTAVVGSPEKQEQLKDLFAKLDQGIAHFNANPEESVKYISTELDYSEEDAREWLKTVRFPANTSGVSLSTIENCISILQKAGVLVKGKGAGASAMITKER</sequence>
<dbReference type="EMBL" id="JAWCUI010000005">
    <property type="protein sequence ID" value="KAL1902424.1"/>
    <property type="molecule type" value="Genomic_DNA"/>
</dbReference>
<evidence type="ECO:0000313" key="5">
    <source>
        <dbReference type="EMBL" id="KAL1902424.1"/>
    </source>
</evidence>
<dbReference type="Pfam" id="PF22384">
    <property type="entry name" value="PBP2_Ca3427_like"/>
    <property type="match status" value="1"/>
</dbReference>
<keyword evidence="6" id="KW-1185">Reference proteome</keyword>
<name>A0ABR3ZPL8_9PEZI</name>
<organism evidence="5 6">
    <name type="scientific">Sporothrix stenoceras</name>
    <dbReference type="NCBI Taxonomy" id="5173"/>
    <lineage>
        <taxon>Eukaryota</taxon>
        <taxon>Fungi</taxon>
        <taxon>Dikarya</taxon>
        <taxon>Ascomycota</taxon>
        <taxon>Pezizomycotina</taxon>
        <taxon>Sordariomycetes</taxon>
        <taxon>Sordariomycetidae</taxon>
        <taxon>Ophiostomatales</taxon>
        <taxon>Ophiostomataceae</taxon>
        <taxon>Sporothrix</taxon>
    </lineage>
</organism>
<evidence type="ECO:0000313" key="6">
    <source>
        <dbReference type="Proteomes" id="UP001583186"/>
    </source>
</evidence>
<dbReference type="PANTHER" id="PTHR30024:SF47">
    <property type="entry name" value="TAURINE-BINDING PERIPLASMIC PROTEIN"/>
    <property type="match status" value="1"/>
</dbReference>
<dbReference type="PANTHER" id="PTHR30024">
    <property type="entry name" value="ALIPHATIC SULFONATES-BINDING PROTEIN-RELATED"/>
    <property type="match status" value="1"/>
</dbReference>
<comment type="caution">
    <text evidence="5">The sequence shown here is derived from an EMBL/GenBank/DDBJ whole genome shotgun (WGS) entry which is preliminary data.</text>
</comment>
<protein>
    <recommendedName>
        <fullName evidence="4">Ca3427-like PBP 2 domain-containing protein</fullName>
    </recommendedName>
</protein>
<keyword evidence="3" id="KW-0732">Signal</keyword>
<feature type="domain" description="Ca3427-like PBP 2" evidence="4">
    <location>
        <begin position="104"/>
        <end position="206"/>
    </location>
</feature>
<dbReference type="CDD" id="cd13637">
    <property type="entry name" value="PBP2_Ca3427_like"/>
    <property type="match status" value="1"/>
</dbReference>
<comment type="subcellular location">
    <subcellularLocation>
        <location evidence="1">Periplasm</location>
    </subcellularLocation>
</comment>
<evidence type="ECO:0000259" key="4">
    <source>
        <dbReference type="Pfam" id="PF22384"/>
    </source>
</evidence>
<gene>
    <name evidence="5" type="ORF">Sste5346_001404</name>
</gene>
<dbReference type="SUPFAM" id="SSF53850">
    <property type="entry name" value="Periplasmic binding protein-like II"/>
    <property type="match status" value="1"/>
</dbReference>
<dbReference type="InterPro" id="IPR054364">
    <property type="entry name" value="Ca3427-like_PBP2"/>
</dbReference>